<organism evidence="2 3">
    <name type="scientific">Lysinibacillus mangiferihumi</name>
    <dbReference type="NCBI Taxonomy" id="1130819"/>
    <lineage>
        <taxon>Bacteria</taxon>
        <taxon>Bacillati</taxon>
        <taxon>Bacillota</taxon>
        <taxon>Bacilli</taxon>
        <taxon>Bacillales</taxon>
        <taxon>Bacillaceae</taxon>
        <taxon>Lysinibacillus</taxon>
    </lineage>
</organism>
<evidence type="ECO:0000313" key="2">
    <source>
        <dbReference type="EMBL" id="TKI50878.1"/>
    </source>
</evidence>
<feature type="domain" description="Knr4/Smi1-like" evidence="1">
    <location>
        <begin position="40"/>
        <end position="148"/>
    </location>
</feature>
<proteinExistence type="predicted"/>
<name>A0A4U2XSZ0_9BACI</name>
<accession>A0A4U2XSZ0</accession>
<sequence length="186" mass="21569">MNNKLLNIEEITIILDRDFIPLESVVTGLRLKKQVEMETNVEGVERRLKVKFPVDFVNLILNYDFGDFSILGVHFGSHTNYLETLISYHEHLSNEDIKNFSNQFISIAMGDNFTLIMNVNCGSIYVYGSETLFNNKIKVAESFTKLIETLGTAYFHTSQNTQTEFLDIIMKKFDEDCIDFWKEIIN</sequence>
<dbReference type="EMBL" id="SZPU01000181">
    <property type="protein sequence ID" value="TKI50878.1"/>
    <property type="molecule type" value="Genomic_DNA"/>
</dbReference>
<protein>
    <submittedName>
        <fullName evidence="2">SMI1/KNR4 family protein</fullName>
    </submittedName>
</protein>
<dbReference type="InterPro" id="IPR018958">
    <property type="entry name" value="Knr4/Smi1-like_dom"/>
</dbReference>
<evidence type="ECO:0000313" key="3">
    <source>
        <dbReference type="Proteomes" id="UP000308744"/>
    </source>
</evidence>
<evidence type="ECO:0000259" key="1">
    <source>
        <dbReference type="Pfam" id="PF09346"/>
    </source>
</evidence>
<dbReference type="Pfam" id="PF09346">
    <property type="entry name" value="SMI1_KNR4"/>
    <property type="match status" value="1"/>
</dbReference>
<dbReference type="RefSeq" id="WP_107897822.1">
    <property type="nucleotide sequence ID" value="NZ_PYWM01000063.1"/>
</dbReference>
<dbReference type="Proteomes" id="UP000308744">
    <property type="component" value="Unassembled WGS sequence"/>
</dbReference>
<gene>
    <name evidence="2" type="ORF">FC756_27315</name>
</gene>
<dbReference type="SUPFAM" id="SSF160631">
    <property type="entry name" value="SMI1/KNR4-like"/>
    <property type="match status" value="1"/>
</dbReference>
<dbReference type="Gene3D" id="3.40.1580.10">
    <property type="entry name" value="SMI1/KNR4-like"/>
    <property type="match status" value="1"/>
</dbReference>
<keyword evidence="3" id="KW-1185">Reference proteome</keyword>
<dbReference type="AlphaFoldDB" id="A0A4U2XSZ0"/>
<dbReference type="InterPro" id="IPR037883">
    <property type="entry name" value="Knr4/Smi1-like_sf"/>
</dbReference>
<comment type="caution">
    <text evidence="2">The sequence shown here is derived from an EMBL/GenBank/DDBJ whole genome shotgun (WGS) entry which is preliminary data.</text>
</comment>
<reference evidence="2 3" key="1">
    <citation type="submission" date="2019-04" db="EMBL/GenBank/DDBJ databases">
        <title>Lysinibacillus genome sequencing.</title>
        <authorList>
            <person name="Dunlap C."/>
        </authorList>
    </citation>
    <scope>NUCLEOTIDE SEQUENCE [LARGE SCALE GENOMIC DNA]</scope>
    <source>
        <strain evidence="2 3">CCTCC AB 2010389</strain>
    </source>
</reference>